<proteinExistence type="predicted"/>
<organism evidence="2">
    <name type="scientific">Graphocephala atropunctata</name>
    <dbReference type="NCBI Taxonomy" id="36148"/>
    <lineage>
        <taxon>Eukaryota</taxon>
        <taxon>Metazoa</taxon>
        <taxon>Ecdysozoa</taxon>
        <taxon>Arthropoda</taxon>
        <taxon>Hexapoda</taxon>
        <taxon>Insecta</taxon>
        <taxon>Pterygota</taxon>
        <taxon>Neoptera</taxon>
        <taxon>Paraneoptera</taxon>
        <taxon>Hemiptera</taxon>
        <taxon>Auchenorrhyncha</taxon>
        <taxon>Membracoidea</taxon>
        <taxon>Cicadellidae</taxon>
        <taxon>Cicadellinae</taxon>
        <taxon>Cicadellini</taxon>
        <taxon>Graphocephala</taxon>
    </lineage>
</organism>
<reference evidence="2" key="1">
    <citation type="submission" date="2015-11" db="EMBL/GenBank/DDBJ databases">
        <title>De novo transcriptome assembly of four potential Pierce s Disease insect vectors from Arizona vineyards.</title>
        <authorList>
            <person name="Tassone E.E."/>
        </authorList>
    </citation>
    <scope>NUCLEOTIDE SEQUENCE</scope>
</reference>
<accession>A0A1B6LEV5</accession>
<protein>
    <submittedName>
        <fullName evidence="2">Uncharacterized protein</fullName>
    </submittedName>
</protein>
<feature type="non-terminal residue" evidence="2">
    <location>
        <position position="173"/>
    </location>
</feature>
<name>A0A1B6LEV5_9HEMI</name>
<evidence type="ECO:0000256" key="1">
    <source>
        <dbReference type="SAM" id="MobiDB-lite"/>
    </source>
</evidence>
<feature type="region of interest" description="Disordered" evidence="1">
    <location>
        <begin position="38"/>
        <end position="118"/>
    </location>
</feature>
<gene>
    <name evidence="2" type="ORF">g.50932</name>
</gene>
<dbReference type="AlphaFoldDB" id="A0A1B6LEV5"/>
<feature type="non-terminal residue" evidence="2">
    <location>
        <position position="1"/>
    </location>
</feature>
<evidence type="ECO:0000313" key="2">
    <source>
        <dbReference type="EMBL" id="JAT22216.1"/>
    </source>
</evidence>
<dbReference type="EMBL" id="GEBQ01017761">
    <property type="protein sequence ID" value="JAT22216.1"/>
    <property type="molecule type" value="Transcribed_RNA"/>
</dbReference>
<sequence>INRSCAIQCRCSNRSDIHRRSTHSMEVIDLSPYDPESKLLELLTKPPLQQPQRSSQLQQQPQQQHPQSRRQQQPQQQRQHPQPQHQQQPQQPQQQQLPQQPQRQHQQQATAASSSSSTSYGTKMLALLALTQILENMWILGFNKLDRWVQVVCELQKNKSLMIRNLFNLYLYL</sequence>
<feature type="compositionally biased region" description="Low complexity" evidence="1">
    <location>
        <begin position="46"/>
        <end position="118"/>
    </location>
</feature>